<evidence type="ECO:0000256" key="9">
    <source>
        <dbReference type="ARBA" id="ARBA00023180"/>
    </source>
</evidence>
<keyword evidence="10" id="KW-0807">Transducer</keyword>
<protein>
    <recommendedName>
        <fullName evidence="14">G-protein coupled receptors family 3 profile domain-containing protein</fullName>
    </recommendedName>
</protein>
<dbReference type="SUPFAM" id="SSF53822">
    <property type="entry name" value="Periplasmic binding protein-like I"/>
    <property type="match status" value="1"/>
</dbReference>
<evidence type="ECO:0000313" key="16">
    <source>
        <dbReference type="Proteomes" id="UP001591681"/>
    </source>
</evidence>
<dbReference type="PROSITE" id="PS50259">
    <property type="entry name" value="G_PROTEIN_RECEP_F3_4"/>
    <property type="match status" value="1"/>
</dbReference>
<dbReference type="Proteomes" id="UP001591681">
    <property type="component" value="Unassembled WGS sequence"/>
</dbReference>
<dbReference type="InterPro" id="IPR000068">
    <property type="entry name" value="GPCR_3_Ca_sens_rcpt-rel"/>
</dbReference>
<dbReference type="GO" id="GO:0004930">
    <property type="term" value="F:G protein-coupled receptor activity"/>
    <property type="evidence" value="ECO:0007669"/>
    <property type="project" value="UniProtKB-KW"/>
</dbReference>
<dbReference type="PRINTS" id="PR00592">
    <property type="entry name" value="CASENSINGR"/>
</dbReference>
<keyword evidence="4" id="KW-0732">Signal</keyword>
<dbReference type="InterPro" id="IPR017978">
    <property type="entry name" value="GPCR_3_C"/>
</dbReference>
<organism evidence="15 16">
    <name type="scientific">Coilia grayii</name>
    <name type="common">Gray's grenadier anchovy</name>
    <dbReference type="NCBI Taxonomy" id="363190"/>
    <lineage>
        <taxon>Eukaryota</taxon>
        <taxon>Metazoa</taxon>
        <taxon>Chordata</taxon>
        <taxon>Craniata</taxon>
        <taxon>Vertebrata</taxon>
        <taxon>Euteleostomi</taxon>
        <taxon>Actinopterygii</taxon>
        <taxon>Neopterygii</taxon>
        <taxon>Teleostei</taxon>
        <taxon>Clupei</taxon>
        <taxon>Clupeiformes</taxon>
        <taxon>Clupeoidei</taxon>
        <taxon>Engraulidae</taxon>
        <taxon>Coilinae</taxon>
        <taxon>Coilia</taxon>
    </lineage>
</organism>
<proteinExistence type="inferred from homology"/>
<dbReference type="Pfam" id="PF07562">
    <property type="entry name" value="NCD3G"/>
    <property type="match status" value="1"/>
</dbReference>
<dbReference type="GO" id="GO:0005886">
    <property type="term" value="C:plasma membrane"/>
    <property type="evidence" value="ECO:0007669"/>
    <property type="project" value="UniProtKB-SubCell"/>
</dbReference>
<dbReference type="EMBL" id="JBHFQA010000019">
    <property type="protein sequence ID" value="KAL2081905.1"/>
    <property type="molecule type" value="Genomic_DNA"/>
</dbReference>
<evidence type="ECO:0000256" key="5">
    <source>
        <dbReference type="ARBA" id="ARBA00022989"/>
    </source>
</evidence>
<evidence type="ECO:0000256" key="2">
    <source>
        <dbReference type="ARBA" id="ARBA00022475"/>
    </source>
</evidence>
<evidence type="ECO:0000256" key="13">
    <source>
        <dbReference type="SAM" id="Phobius"/>
    </source>
</evidence>
<feature type="transmembrane region" description="Helical" evidence="13">
    <location>
        <begin position="642"/>
        <end position="665"/>
    </location>
</feature>
<keyword evidence="8" id="KW-0675">Receptor</keyword>
<keyword evidence="2" id="KW-1003">Cell membrane</keyword>
<dbReference type="Pfam" id="PF01094">
    <property type="entry name" value="ANF_receptor"/>
    <property type="match status" value="1"/>
</dbReference>
<dbReference type="InterPro" id="IPR038550">
    <property type="entry name" value="GPCR_3_9-Cys_sf"/>
</dbReference>
<evidence type="ECO:0000256" key="3">
    <source>
        <dbReference type="ARBA" id="ARBA00022692"/>
    </source>
</evidence>
<dbReference type="PRINTS" id="PR00248">
    <property type="entry name" value="GPCRMGR"/>
</dbReference>
<keyword evidence="7 13" id="KW-0472">Membrane</keyword>
<feature type="transmembrane region" description="Helical" evidence="13">
    <location>
        <begin position="562"/>
        <end position="582"/>
    </location>
</feature>
<feature type="domain" description="G-protein coupled receptors family 3 profile" evidence="14">
    <location>
        <begin position="450"/>
        <end position="713"/>
    </location>
</feature>
<keyword evidence="16" id="KW-1185">Reference proteome</keyword>
<evidence type="ECO:0000256" key="1">
    <source>
        <dbReference type="ARBA" id="ARBA00004651"/>
    </source>
</evidence>
<evidence type="ECO:0000313" key="15">
    <source>
        <dbReference type="EMBL" id="KAL2081905.1"/>
    </source>
</evidence>
<evidence type="ECO:0000259" key="14">
    <source>
        <dbReference type="PROSITE" id="PS50259"/>
    </source>
</evidence>
<dbReference type="InterPro" id="IPR011500">
    <property type="entry name" value="GPCR_3_9-Cys_dom"/>
</dbReference>
<dbReference type="PROSITE" id="PS00980">
    <property type="entry name" value="G_PROTEIN_RECEP_F3_2"/>
    <property type="match status" value="1"/>
</dbReference>
<dbReference type="Gene3D" id="3.40.50.2300">
    <property type="match status" value="2"/>
</dbReference>
<feature type="transmembrane region" description="Helical" evidence="13">
    <location>
        <begin position="519"/>
        <end position="542"/>
    </location>
</feature>
<evidence type="ECO:0000256" key="10">
    <source>
        <dbReference type="ARBA" id="ARBA00023224"/>
    </source>
</evidence>
<dbReference type="PANTHER" id="PTHR24061">
    <property type="entry name" value="CALCIUM-SENSING RECEPTOR-RELATED"/>
    <property type="match status" value="1"/>
</dbReference>
<evidence type="ECO:0000256" key="4">
    <source>
        <dbReference type="ARBA" id="ARBA00022729"/>
    </source>
</evidence>
<feature type="compositionally biased region" description="Polar residues" evidence="12">
    <location>
        <begin position="750"/>
        <end position="774"/>
    </location>
</feature>
<dbReference type="Pfam" id="PF00003">
    <property type="entry name" value="7tm_3"/>
    <property type="match status" value="1"/>
</dbReference>
<feature type="transmembrane region" description="Helical" evidence="13">
    <location>
        <begin position="671"/>
        <end position="691"/>
    </location>
</feature>
<name>A0ABD1J3Y6_9TELE</name>
<comment type="subcellular location">
    <subcellularLocation>
        <location evidence="1">Cell membrane</location>
        <topology evidence="1">Multi-pass membrane protein</topology>
    </subcellularLocation>
</comment>
<reference evidence="15 16" key="1">
    <citation type="submission" date="2024-09" db="EMBL/GenBank/DDBJ databases">
        <title>A chromosome-level genome assembly of Gray's grenadier anchovy, Coilia grayii.</title>
        <authorList>
            <person name="Fu Z."/>
        </authorList>
    </citation>
    <scope>NUCLEOTIDE SEQUENCE [LARGE SCALE GENOMIC DNA]</scope>
    <source>
        <strain evidence="15">G4</strain>
        <tissue evidence="15">Muscle</tissue>
    </source>
</reference>
<evidence type="ECO:0000256" key="6">
    <source>
        <dbReference type="ARBA" id="ARBA00023040"/>
    </source>
</evidence>
<dbReference type="AlphaFoldDB" id="A0ABD1J3Y6"/>
<feature type="transmembrane region" description="Helical" evidence="13">
    <location>
        <begin position="449"/>
        <end position="474"/>
    </location>
</feature>
<feature type="region of interest" description="Disordered" evidence="12">
    <location>
        <begin position="722"/>
        <end position="805"/>
    </location>
</feature>
<keyword evidence="6" id="KW-0297">G-protein coupled receptor</keyword>
<accession>A0ABD1J3Y6</accession>
<dbReference type="InterPro" id="IPR000337">
    <property type="entry name" value="GPCR_3"/>
</dbReference>
<dbReference type="Gene3D" id="2.10.50.30">
    <property type="entry name" value="GPCR, family 3, nine cysteines domain"/>
    <property type="match status" value="1"/>
</dbReference>
<dbReference type="InterPro" id="IPR017979">
    <property type="entry name" value="GPCR_3_CS"/>
</dbReference>
<comment type="caution">
    <text evidence="15">The sequence shown here is derived from an EMBL/GenBank/DDBJ whole genome shotgun (WGS) entry which is preliminary data.</text>
</comment>
<evidence type="ECO:0000256" key="7">
    <source>
        <dbReference type="ARBA" id="ARBA00023136"/>
    </source>
</evidence>
<feature type="compositionally biased region" description="Basic residues" evidence="12">
    <location>
        <begin position="796"/>
        <end position="805"/>
    </location>
</feature>
<dbReference type="InterPro" id="IPR028082">
    <property type="entry name" value="Peripla_BP_I"/>
</dbReference>
<dbReference type="FunFam" id="2.10.50.30:FF:000004">
    <property type="entry name" value="Taste receptor type 1 member 3-like protein"/>
    <property type="match status" value="1"/>
</dbReference>
<feature type="transmembrane region" description="Helical" evidence="13">
    <location>
        <begin position="609"/>
        <end position="630"/>
    </location>
</feature>
<keyword evidence="5 13" id="KW-1133">Transmembrane helix</keyword>
<dbReference type="InterPro" id="IPR001828">
    <property type="entry name" value="ANF_lig-bd_rcpt"/>
</dbReference>
<dbReference type="GO" id="GO:0050909">
    <property type="term" value="P:sensory perception of taste"/>
    <property type="evidence" value="ECO:0007669"/>
    <property type="project" value="UniProtKB-ARBA"/>
</dbReference>
<sequence>MLSTNGSFPVMADYSEFRPQVKAILGEQYSLLTIPVAKLLSVYLFPQISATSSAVVLSDKLKFPGFFRVIPNDVHQTEALAQLIHHFGWNWVGLVSMDDEYGRGAHQSFVKNAKDLDVCVAYEEVIPHYLDHEQSEQRIKEVARQIQDSSKAQVVMVILRPQLVDLLFKEMIRRNTSRVWIASDSWARSTILTTVQDINKVGDIFGLDFVTGNIPGFDHYLQNLTVRTGVRNDLIEEYEQLLNHTPSFPENCSEPSADSLENNIDLPVVFGETVAIWCIAHALRDLLECNETSCPGDTNFPPYKLVEKLQKVNFTLNGENKFFNKDGDFEDGYDVLMWVPDGESRRFEVIGRYTLQQRQVEISSTNIIWTMTTNNTTPVSQCSSSCKPGSFKKVSEISCCYNCIKCVYGTFNTGYDENECHTCPPGTWSPPESSKCEPRTEKFLKWSEAYPIALVVGVIIGLLLLVISFLCFIVKRHALIIVASNLLMSCFMMLGLAVSFVSVLLFMDKPTIELCRGQQTMYALGFTFCVSCILVKAFHTFLAYMGSDPVRRDRLQRFDKSVFIMVLVTSVQGIICAFWLVYDTPDVDHTPPSNQSMEHVLQCSEGSDIGFGVMHGYIALLAFICFLLAFKGRRVPQDFNEAGVIIFSMLIHFFAWLCFVPIYITKSEVRPITQASAILVSNYGIIFCLLLPKCYQAIWGKHTTEQMRTRLRKFSEFRNRASVDSGRSSNDEDRQSGSEGSVKLFHPPSGSETDSGFMNLSMRHLSQGSTSSTPEDPLSVLVPEGPTAVVRLGTAVRHRRRSQSM</sequence>
<keyword evidence="3 13" id="KW-0812">Transmembrane</keyword>
<evidence type="ECO:0000256" key="12">
    <source>
        <dbReference type="SAM" id="MobiDB-lite"/>
    </source>
</evidence>
<evidence type="ECO:0000256" key="8">
    <source>
        <dbReference type="ARBA" id="ARBA00023170"/>
    </source>
</evidence>
<comment type="similarity">
    <text evidence="11">Belongs to the G-protein coupled receptor 3 family. TAS1R subfamily.</text>
</comment>
<dbReference type="FunFam" id="3.40.50.2300:FF:000016">
    <property type="entry name" value="Taste 1 receptor member 2"/>
    <property type="match status" value="1"/>
</dbReference>
<evidence type="ECO:0000256" key="11">
    <source>
        <dbReference type="ARBA" id="ARBA00038492"/>
    </source>
</evidence>
<keyword evidence="9" id="KW-0325">Glycoprotein</keyword>
<dbReference type="PANTHER" id="PTHR24061:SF506">
    <property type="entry name" value="G-PROTEIN COUPLED RECEPTOR FAMILY C GROUP 6 MEMBER A-LIKE PRECURSOR"/>
    <property type="match status" value="1"/>
</dbReference>
<feature type="transmembrane region" description="Helical" evidence="13">
    <location>
        <begin position="486"/>
        <end position="507"/>
    </location>
</feature>
<gene>
    <name evidence="15" type="ORF">ACEWY4_021723</name>
</gene>